<sequence>MMHTPRNQRLDAEAIGKSARTRSPIGRLLQHQFHHFPRVILLHGKHSTVHGQITWRPNICVTTSATLGRRKRGMQVRSHRIKCQRHFHSLSRFYGALTDASRRNEGLDSEIIRRSGTQVAAHDWKRRSCRSRCMEKCNGACIARG</sequence>
<organism evidence="2 3">
    <name type="scientific">Lagenidium giganteum</name>
    <dbReference type="NCBI Taxonomy" id="4803"/>
    <lineage>
        <taxon>Eukaryota</taxon>
        <taxon>Sar</taxon>
        <taxon>Stramenopiles</taxon>
        <taxon>Oomycota</taxon>
        <taxon>Peronosporomycetes</taxon>
        <taxon>Pythiales</taxon>
        <taxon>Pythiaceae</taxon>
    </lineage>
</organism>
<keyword evidence="3" id="KW-1185">Reference proteome</keyword>
<proteinExistence type="predicted"/>
<dbReference type="Proteomes" id="UP001146120">
    <property type="component" value="Unassembled WGS sequence"/>
</dbReference>
<comment type="caution">
    <text evidence="2">The sequence shown here is derived from an EMBL/GenBank/DDBJ whole genome shotgun (WGS) entry which is preliminary data.</text>
</comment>
<reference evidence="2" key="2">
    <citation type="journal article" date="2023" name="Microbiol Resour">
        <title>Decontamination and Annotation of the Draft Genome Sequence of the Oomycete Lagenidium giganteum ARSEF 373.</title>
        <authorList>
            <person name="Morgan W.R."/>
            <person name="Tartar A."/>
        </authorList>
    </citation>
    <scope>NUCLEOTIDE SEQUENCE</scope>
    <source>
        <strain evidence="2">ARSEF 373</strain>
    </source>
</reference>
<feature type="region of interest" description="Disordered" evidence="1">
    <location>
        <begin position="1"/>
        <end position="21"/>
    </location>
</feature>
<evidence type="ECO:0000256" key="1">
    <source>
        <dbReference type="SAM" id="MobiDB-lite"/>
    </source>
</evidence>
<name>A0AAV2Z1U9_9STRA</name>
<evidence type="ECO:0000313" key="2">
    <source>
        <dbReference type="EMBL" id="DBA00953.1"/>
    </source>
</evidence>
<accession>A0AAV2Z1U9</accession>
<feature type="non-terminal residue" evidence="2">
    <location>
        <position position="145"/>
    </location>
</feature>
<dbReference type="EMBL" id="DAKRPA010000056">
    <property type="protein sequence ID" value="DBA00953.1"/>
    <property type="molecule type" value="Genomic_DNA"/>
</dbReference>
<dbReference type="AlphaFoldDB" id="A0AAV2Z1U9"/>
<protein>
    <submittedName>
        <fullName evidence="2">Uncharacterized protein</fullName>
    </submittedName>
</protein>
<reference evidence="2" key="1">
    <citation type="submission" date="2022-11" db="EMBL/GenBank/DDBJ databases">
        <authorList>
            <person name="Morgan W.R."/>
            <person name="Tartar A."/>
        </authorList>
    </citation>
    <scope>NUCLEOTIDE SEQUENCE</scope>
    <source>
        <strain evidence="2">ARSEF 373</strain>
    </source>
</reference>
<gene>
    <name evidence="2" type="ORF">N0F65_006153</name>
</gene>
<evidence type="ECO:0000313" key="3">
    <source>
        <dbReference type="Proteomes" id="UP001146120"/>
    </source>
</evidence>